<reference evidence="2 3" key="1">
    <citation type="submission" date="2024-11" db="EMBL/GenBank/DDBJ databases">
        <title>Chromosome-level genome assembly of Eucalyptus globulus Labill. provides insights into its genome evolution.</title>
        <authorList>
            <person name="Li X."/>
        </authorList>
    </citation>
    <scope>NUCLEOTIDE SEQUENCE [LARGE SCALE GENOMIC DNA]</scope>
    <source>
        <strain evidence="2">CL2024</strain>
        <tissue evidence="2">Fresh tender leaves</tissue>
    </source>
</reference>
<proteinExistence type="predicted"/>
<dbReference type="AlphaFoldDB" id="A0ABD3KXT2"/>
<keyword evidence="3" id="KW-1185">Reference proteome</keyword>
<feature type="region of interest" description="Disordered" evidence="1">
    <location>
        <begin position="61"/>
        <end position="83"/>
    </location>
</feature>
<gene>
    <name evidence="2" type="ORF">ACJRO7_013739</name>
</gene>
<evidence type="ECO:0000256" key="1">
    <source>
        <dbReference type="SAM" id="MobiDB-lite"/>
    </source>
</evidence>
<organism evidence="2 3">
    <name type="scientific">Eucalyptus globulus</name>
    <name type="common">Tasmanian blue gum</name>
    <dbReference type="NCBI Taxonomy" id="34317"/>
    <lineage>
        <taxon>Eukaryota</taxon>
        <taxon>Viridiplantae</taxon>
        <taxon>Streptophyta</taxon>
        <taxon>Embryophyta</taxon>
        <taxon>Tracheophyta</taxon>
        <taxon>Spermatophyta</taxon>
        <taxon>Magnoliopsida</taxon>
        <taxon>eudicotyledons</taxon>
        <taxon>Gunneridae</taxon>
        <taxon>Pentapetalae</taxon>
        <taxon>rosids</taxon>
        <taxon>malvids</taxon>
        <taxon>Myrtales</taxon>
        <taxon>Myrtaceae</taxon>
        <taxon>Myrtoideae</taxon>
        <taxon>Eucalypteae</taxon>
        <taxon>Eucalyptus</taxon>
    </lineage>
</organism>
<protein>
    <submittedName>
        <fullName evidence="2">Uncharacterized protein</fullName>
    </submittedName>
</protein>
<dbReference type="EMBL" id="JBJKBG010000003">
    <property type="protein sequence ID" value="KAL3744520.1"/>
    <property type="molecule type" value="Genomic_DNA"/>
</dbReference>
<evidence type="ECO:0000313" key="3">
    <source>
        <dbReference type="Proteomes" id="UP001634007"/>
    </source>
</evidence>
<sequence length="106" mass="11653">MSLPPSPSATPLHLPQSFCLRQLAGRHVFTSSGTGHDGHVPELLLNLKSRQVPVDVIQDDEFDAGTSVMGDRSARQGEGRSWEPVLEQTRRRMALGRRSSCETSDL</sequence>
<name>A0ABD3KXT2_EUCGL</name>
<feature type="compositionally biased region" description="Basic and acidic residues" evidence="1">
    <location>
        <begin position="72"/>
        <end position="81"/>
    </location>
</feature>
<comment type="caution">
    <text evidence="2">The sequence shown here is derived from an EMBL/GenBank/DDBJ whole genome shotgun (WGS) entry which is preliminary data.</text>
</comment>
<accession>A0ABD3KXT2</accession>
<dbReference type="Proteomes" id="UP001634007">
    <property type="component" value="Unassembled WGS sequence"/>
</dbReference>
<evidence type="ECO:0000313" key="2">
    <source>
        <dbReference type="EMBL" id="KAL3744520.1"/>
    </source>
</evidence>